<evidence type="ECO:0000313" key="1">
    <source>
        <dbReference type="EMBL" id="KAF1018591.1"/>
    </source>
</evidence>
<comment type="caution">
    <text evidence="1">The sequence shown here is derived from an EMBL/GenBank/DDBJ whole genome shotgun (WGS) entry which is preliminary data.</text>
</comment>
<dbReference type="AlphaFoldDB" id="A0A833PB69"/>
<organism evidence="1 2">
    <name type="scientific">Acinetobacter bereziniae</name>
    <name type="common">Acinetobacter genomosp. 10</name>
    <dbReference type="NCBI Taxonomy" id="106648"/>
    <lineage>
        <taxon>Bacteria</taxon>
        <taxon>Pseudomonadati</taxon>
        <taxon>Pseudomonadota</taxon>
        <taxon>Gammaproteobacteria</taxon>
        <taxon>Moraxellales</taxon>
        <taxon>Moraxellaceae</taxon>
        <taxon>Acinetobacter</taxon>
    </lineage>
</organism>
<sequence>MQAYNIKGSFSVSYQLLRLDQDKNISEVLTLSRTTDGEFYTDKNFYTKKNYCNNALLFVKKL</sequence>
<proteinExistence type="predicted"/>
<evidence type="ECO:0000313" key="2">
    <source>
        <dbReference type="Proteomes" id="UP000490535"/>
    </source>
</evidence>
<name>A0A833PB69_ACIBZ</name>
<reference evidence="2" key="1">
    <citation type="journal article" date="2020" name="MBio">
        <title>Horizontal gene transfer to a defensive symbiont with a reduced genome amongst a multipartite beetle microbiome.</title>
        <authorList>
            <person name="Waterworth S.C."/>
            <person name="Florez L.V."/>
            <person name="Rees E.R."/>
            <person name="Hertweck C."/>
            <person name="Kaltenpoth M."/>
            <person name="Kwan J.C."/>
        </authorList>
    </citation>
    <scope>NUCLEOTIDE SEQUENCE [LARGE SCALE GENOMIC DNA]</scope>
</reference>
<gene>
    <name evidence="1" type="ORF">GAK29_04184</name>
</gene>
<dbReference type="Proteomes" id="UP000490535">
    <property type="component" value="Unassembled WGS sequence"/>
</dbReference>
<accession>A0A833PB69</accession>
<protein>
    <submittedName>
        <fullName evidence="1">Uncharacterized protein</fullName>
    </submittedName>
</protein>
<dbReference type="EMBL" id="WNDP01000170">
    <property type="protein sequence ID" value="KAF1018591.1"/>
    <property type="molecule type" value="Genomic_DNA"/>
</dbReference>